<evidence type="ECO:0000313" key="1">
    <source>
        <dbReference type="EMBL" id="MCW8039629.1"/>
    </source>
</evidence>
<comment type="caution">
    <text evidence="1">The sequence shown here is derived from an EMBL/GenBank/DDBJ whole genome shotgun (WGS) entry which is preliminary data.</text>
</comment>
<dbReference type="EMBL" id="JAPEQW010000012">
    <property type="protein sequence ID" value="MCW8039629.1"/>
    <property type="molecule type" value="Genomic_DNA"/>
</dbReference>
<evidence type="ECO:0000313" key="2">
    <source>
        <dbReference type="Proteomes" id="UP001209682"/>
    </source>
</evidence>
<dbReference type="Proteomes" id="UP001209682">
    <property type="component" value="Unassembled WGS sequence"/>
</dbReference>
<accession>A0ABT3NK33</accession>
<organism evidence="1 2">
    <name type="scientific">Acinetobacter entericus</name>
    <dbReference type="NCBI Taxonomy" id="2989714"/>
    <lineage>
        <taxon>Bacteria</taxon>
        <taxon>Pseudomonadati</taxon>
        <taxon>Pseudomonadota</taxon>
        <taxon>Gammaproteobacteria</taxon>
        <taxon>Moraxellales</taxon>
        <taxon>Moraxellaceae</taxon>
        <taxon>Acinetobacter</taxon>
    </lineage>
</organism>
<protein>
    <submittedName>
        <fullName evidence="1">Uncharacterized protein</fullName>
    </submittedName>
</protein>
<reference evidence="1 2" key="1">
    <citation type="submission" date="2022-11" db="EMBL/GenBank/DDBJ databases">
        <title>Acinetobacter entericus sp. nov., isolated from the gut of the plastic-eating larvae of the Coleoptera insect Zophobas atratus.</title>
        <authorList>
            <person name="Dong X."/>
            <person name="Yang Y."/>
        </authorList>
    </citation>
    <scope>NUCLEOTIDE SEQUENCE [LARGE SCALE GENOMIC DNA]</scope>
    <source>
        <strain evidence="1 2">BIT-DXN8</strain>
    </source>
</reference>
<sequence length="129" mass="14453">MIHQYPKNGSILLFSLAIGFSPAVSSTDVTTLRTADIKAYTLVSGGGIDDLSVQLKDVKNRDINAYCVQHCGNWFVYNPESDGYSLKKKYQGVKVWASLSYEQNRDRIAGPSANEELFFIKKIKIESIR</sequence>
<dbReference type="RefSeq" id="WP_131275681.1">
    <property type="nucleotide sequence ID" value="NZ_JAPEQW010000012.1"/>
</dbReference>
<proteinExistence type="predicted"/>
<keyword evidence="2" id="KW-1185">Reference proteome</keyword>
<gene>
    <name evidence="1" type="ORF">OKC24_10780</name>
</gene>
<name>A0ABT3NK33_9GAMM</name>